<comment type="caution">
    <text evidence="1">The sequence shown here is derived from an EMBL/GenBank/DDBJ whole genome shotgun (WGS) entry which is preliminary data.</text>
</comment>
<evidence type="ECO:0000313" key="1">
    <source>
        <dbReference type="EMBL" id="KKK76105.1"/>
    </source>
</evidence>
<accession>A0A0F8YQQ4</accession>
<protein>
    <submittedName>
        <fullName evidence="1">Uncharacterized protein</fullName>
    </submittedName>
</protein>
<gene>
    <name evidence="1" type="ORF">LCGC14_2867080</name>
</gene>
<reference evidence="1" key="1">
    <citation type="journal article" date="2015" name="Nature">
        <title>Complex archaea that bridge the gap between prokaryotes and eukaryotes.</title>
        <authorList>
            <person name="Spang A."/>
            <person name="Saw J.H."/>
            <person name="Jorgensen S.L."/>
            <person name="Zaremba-Niedzwiedzka K."/>
            <person name="Martijn J."/>
            <person name="Lind A.E."/>
            <person name="van Eijk R."/>
            <person name="Schleper C."/>
            <person name="Guy L."/>
            <person name="Ettema T.J."/>
        </authorList>
    </citation>
    <scope>NUCLEOTIDE SEQUENCE</scope>
</reference>
<proteinExistence type="predicted"/>
<dbReference type="AlphaFoldDB" id="A0A0F8YQQ4"/>
<organism evidence="1">
    <name type="scientific">marine sediment metagenome</name>
    <dbReference type="NCBI Taxonomy" id="412755"/>
    <lineage>
        <taxon>unclassified sequences</taxon>
        <taxon>metagenomes</taxon>
        <taxon>ecological metagenomes</taxon>
    </lineage>
</organism>
<dbReference type="EMBL" id="LAZR01055556">
    <property type="protein sequence ID" value="KKK76105.1"/>
    <property type="molecule type" value="Genomic_DNA"/>
</dbReference>
<sequence>EPYEWDEHRNQITEIVNKLINN</sequence>
<feature type="non-terminal residue" evidence="1">
    <location>
        <position position="1"/>
    </location>
</feature>
<name>A0A0F8YQQ4_9ZZZZ</name>